<evidence type="ECO:0000313" key="3">
    <source>
        <dbReference type="EMBL" id="ODQ79557.1"/>
    </source>
</evidence>
<dbReference type="EMBL" id="KV454432">
    <property type="protein sequence ID" value="ODQ79557.1"/>
    <property type="molecule type" value="Genomic_DNA"/>
</dbReference>
<protein>
    <submittedName>
        <fullName evidence="3">Uncharacterized protein</fullName>
    </submittedName>
</protein>
<dbReference type="Proteomes" id="UP000094336">
    <property type="component" value="Unassembled WGS sequence"/>
</dbReference>
<accession>A0A1E3QRI6</accession>
<feature type="region of interest" description="Disordered" evidence="2">
    <location>
        <begin position="269"/>
        <end position="310"/>
    </location>
</feature>
<feature type="coiled-coil region" evidence="1">
    <location>
        <begin position="144"/>
        <end position="227"/>
    </location>
</feature>
<dbReference type="GeneID" id="30150657"/>
<evidence type="ECO:0000256" key="2">
    <source>
        <dbReference type="SAM" id="MobiDB-lite"/>
    </source>
</evidence>
<gene>
    <name evidence="3" type="ORF">BABINDRAFT_8469</name>
</gene>
<evidence type="ECO:0000256" key="1">
    <source>
        <dbReference type="SAM" id="Coils"/>
    </source>
</evidence>
<name>A0A1E3QRI6_9ASCO</name>
<keyword evidence="4" id="KW-1185">Reference proteome</keyword>
<dbReference type="RefSeq" id="XP_018984885.1">
    <property type="nucleotide sequence ID" value="XM_019132804.1"/>
</dbReference>
<reference evidence="4" key="1">
    <citation type="submission" date="2016-05" db="EMBL/GenBank/DDBJ databases">
        <title>Comparative genomics of biotechnologically important yeasts.</title>
        <authorList>
            <consortium name="DOE Joint Genome Institute"/>
            <person name="Riley R."/>
            <person name="Haridas S."/>
            <person name="Wolfe K.H."/>
            <person name="Lopes M.R."/>
            <person name="Hittinger C.T."/>
            <person name="Goker M."/>
            <person name="Salamov A."/>
            <person name="Wisecaver J."/>
            <person name="Long T.M."/>
            <person name="Aerts A.L."/>
            <person name="Barry K."/>
            <person name="Choi C."/>
            <person name="Clum A."/>
            <person name="Coughlan A.Y."/>
            <person name="Deshpande S."/>
            <person name="Douglass A.P."/>
            <person name="Hanson S.J."/>
            <person name="Klenk H.-P."/>
            <person name="Labutti K."/>
            <person name="Lapidus A."/>
            <person name="Lindquist E."/>
            <person name="Lipzen A."/>
            <person name="Meier-Kolthoff J.P."/>
            <person name="Ohm R.A."/>
            <person name="Otillar R.P."/>
            <person name="Pangilinan J."/>
            <person name="Peng Y."/>
            <person name="Rokas A."/>
            <person name="Rosa C.A."/>
            <person name="Scheuner C."/>
            <person name="Sibirny A.A."/>
            <person name="Slot J.C."/>
            <person name="Stielow J.B."/>
            <person name="Sun H."/>
            <person name="Kurtzman C.P."/>
            <person name="Blackwell M."/>
            <person name="Grigoriev I.V."/>
            <person name="Jeffries T.W."/>
        </authorList>
    </citation>
    <scope>NUCLEOTIDE SEQUENCE [LARGE SCALE GENOMIC DNA]</scope>
    <source>
        <strain evidence="4">NRRL Y-12698</strain>
    </source>
</reference>
<evidence type="ECO:0000313" key="4">
    <source>
        <dbReference type="Proteomes" id="UP000094336"/>
    </source>
</evidence>
<dbReference type="AlphaFoldDB" id="A0A1E3QRI6"/>
<proteinExistence type="predicted"/>
<keyword evidence="1" id="KW-0175">Coiled coil</keyword>
<organism evidence="3 4">
    <name type="scientific">Babjeviella inositovora NRRL Y-12698</name>
    <dbReference type="NCBI Taxonomy" id="984486"/>
    <lineage>
        <taxon>Eukaryota</taxon>
        <taxon>Fungi</taxon>
        <taxon>Dikarya</taxon>
        <taxon>Ascomycota</taxon>
        <taxon>Saccharomycotina</taxon>
        <taxon>Pichiomycetes</taxon>
        <taxon>Serinales incertae sedis</taxon>
        <taxon>Babjeviella</taxon>
    </lineage>
</organism>
<sequence length="347" mass="38895">MYSPFTPQPFGIYQPAYCPATASPAYASDSLNTLLKHIANQSATFQSQVSAPREGFKPRVTLKHLADGDYQITIAKHAAGGEDVFADYQIKFYNRSSTVSDLEIVSESDKLVKVFQFDAGDYDLSQTSYTTVDDSYLAIRVPYISRRKQELQKQKLQKQLLKQQQEEAARLAALQKAQAEREFVRQQTVKALERQMQQEFARKVQEAEEARKAQQELQQAAIRAYQQIQAEAYGKRAEQAQQFLFHSFVGPYSFAHPLAVSASVPQTQCQSSPFSDTVPRVSEPPSPRPVTNSPIPQVVKKPESQVLSKKPTIVSVSAPAELPTKTLVKAPSLEEVEDEEFKGFQLK</sequence>